<keyword evidence="3" id="KW-0032">Aminotransferase</keyword>
<dbReference type="Proteomes" id="UP001365846">
    <property type="component" value="Unassembled WGS sequence"/>
</dbReference>
<dbReference type="Gene3D" id="3.40.640.10">
    <property type="entry name" value="Type I PLP-dependent aspartate aminotransferase-like (Major domain)"/>
    <property type="match status" value="1"/>
</dbReference>
<keyword evidence="3" id="KW-0808">Transferase</keyword>
<dbReference type="Gene3D" id="3.90.1150.10">
    <property type="entry name" value="Aspartate Aminotransferase, domain 1"/>
    <property type="match status" value="1"/>
</dbReference>
<evidence type="ECO:0000313" key="3">
    <source>
        <dbReference type="EMBL" id="MEJ8814724.1"/>
    </source>
</evidence>
<keyword evidence="4" id="KW-1185">Reference proteome</keyword>
<dbReference type="GO" id="GO:0008483">
    <property type="term" value="F:transaminase activity"/>
    <property type="evidence" value="ECO:0007669"/>
    <property type="project" value="UniProtKB-KW"/>
</dbReference>
<keyword evidence="1" id="KW-0663">Pyridoxal phosphate</keyword>
<name>A0ABU8VM30_9BURK</name>
<dbReference type="SUPFAM" id="SSF53383">
    <property type="entry name" value="PLP-dependent transferases"/>
    <property type="match status" value="1"/>
</dbReference>
<reference evidence="3 4" key="1">
    <citation type="submission" date="2024-03" db="EMBL/GenBank/DDBJ databases">
        <title>Novel species of the genus Variovorax.</title>
        <authorList>
            <person name="Liu Q."/>
            <person name="Xin Y.-H."/>
        </authorList>
    </citation>
    <scope>NUCLEOTIDE SEQUENCE [LARGE SCALE GENOMIC DNA]</scope>
    <source>
        <strain evidence="3 4">KACC 18899</strain>
    </source>
</reference>
<dbReference type="PANTHER" id="PTHR43586:SF15">
    <property type="entry name" value="BLR3095 PROTEIN"/>
    <property type="match status" value="1"/>
</dbReference>
<dbReference type="Pfam" id="PF00266">
    <property type="entry name" value="Aminotran_5"/>
    <property type="match status" value="1"/>
</dbReference>
<dbReference type="PANTHER" id="PTHR43586">
    <property type="entry name" value="CYSTEINE DESULFURASE"/>
    <property type="match status" value="1"/>
</dbReference>
<protein>
    <submittedName>
        <fullName evidence="3">Aminotransferase class V-fold PLP-dependent enzyme</fullName>
    </submittedName>
</protein>
<dbReference type="EMBL" id="JBBKZU010000014">
    <property type="protein sequence ID" value="MEJ8814724.1"/>
    <property type="molecule type" value="Genomic_DNA"/>
</dbReference>
<evidence type="ECO:0000256" key="1">
    <source>
        <dbReference type="ARBA" id="ARBA00022898"/>
    </source>
</evidence>
<proteinExistence type="predicted"/>
<organism evidence="3 4">
    <name type="scientific">Variovorax ureilyticus</name>
    <dbReference type="NCBI Taxonomy" id="1836198"/>
    <lineage>
        <taxon>Bacteria</taxon>
        <taxon>Pseudomonadati</taxon>
        <taxon>Pseudomonadota</taxon>
        <taxon>Betaproteobacteria</taxon>
        <taxon>Burkholderiales</taxon>
        <taxon>Comamonadaceae</taxon>
        <taxon>Variovorax</taxon>
    </lineage>
</organism>
<evidence type="ECO:0000259" key="2">
    <source>
        <dbReference type="Pfam" id="PF00266"/>
    </source>
</evidence>
<gene>
    <name evidence="3" type="ORF">WKW77_26875</name>
</gene>
<sequence>MSTPLDASAVRQEFPATKRILYLDSAHQTPMPNCVRSALSEFLVEGNEMAGPKPVWMRRVEVAREKVAELLNAAADEIAFTKNTSEGINIAANAVPLQPGSTVLMLEGDHPNNAYAWLHLRRKGVKVKFVSLPDDQVASASTFADHIDASTRVISLSHVTFHAGQRHDIEDIGRLCARKNIYLVVDAMQSIGVLPVDVKKLGVSVLAAGCHKGLLVPQGIGILYVKQNLQELQPVYLAMGSLANPPKDYVARPDDMTTRRDAGRFEFGNFNLPGLHALARSIEFIQSIGVARIEEHVQMLGDRLIEGLDELGIPLVGPRQRGQRSHIYVLPLPVAKWVNYLTQNLVRVSPERGGVRISFGAFNTPEDVDRLIGLIASRMRKRVDSGNRFGEMD</sequence>
<evidence type="ECO:0000313" key="4">
    <source>
        <dbReference type="Proteomes" id="UP001365846"/>
    </source>
</evidence>
<dbReference type="InterPro" id="IPR015422">
    <property type="entry name" value="PyrdxlP-dep_Trfase_small"/>
</dbReference>
<feature type="domain" description="Aminotransferase class V" evidence="2">
    <location>
        <begin position="22"/>
        <end position="371"/>
    </location>
</feature>
<dbReference type="InterPro" id="IPR015421">
    <property type="entry name" value="PyrdxlP-dep_Trfase_major"/>
</dbReference>
<accession>A0ABU8VM30</accession>
<dbReference type="InterPro" id="IPR000192">
    <property type="entry name" value="Aminotrans_V_dom"/>
</dbReference>
<dbReference type="InterPro" id="IPR015424">
    <property type="entry name" value="PyrdxlP-dep_Trfase"/>
</dbReference>
<comment type="caution">
    <text evidence="3">The sequence shown here is derived from an EMBL/GenBank/DDBJ whole genome shotgun (WGS) entry which is preliminary data.</text>
</comment>
<dbReference type="RefSeq" id="WP_340359952.1">
    <property type="nucleotide sequence ID" value="NZ_JBBKZU010000014.1"/>
</dbReference>